<dbReference type="AlphaFoldDB" id="X0LCC9"/>
<reference evidence="1" key="2">
    <citation type="submission" date="2012-05" db="EMBL/GenBank/DDBJ databases">
        <title>The Genome Annotation of Fusarium oxysporum Cotton.</title>
        <authorList>
            <consortium name="The Broad Institute Genomics Platform"/>
            <person name="Ma L.-J."/>
            <person name="Corby-Kistler H."/>
            <person name="Broz K."/>
            <person name="Gale L.R."/>
            <person name="Jonkers W."/>
            <person name="O'Donnell K."/>
            <person name="Ploetz R."/>
            <person name="Steinberg C."/>
            <person name="Schwartz D.C."/>
            <person name="VanEtten H."/>
            <person name="Zhou S."/>
            <person name="Young S.K."/>
            <person name="Zeng Q."/>
            <person name="Gargeya S."/>
            <person name="Fitzgerald M."/>
            <person name="Abouelleil A."/>
            <person name="Alvarado L."/>
            <person name="Chapman S.B."/>
            <person name="Gainer-Dewar J."/>
            <person name="Goldberg J."/>
            <person name="Griggs A."/>
            <person name="Gujja S."/>
            <person name="Hansen M."/>
            <person name="Howarth C."/>
            <person name="Imamovic A."/>
            <person name="Ireland A."/>
            <person name="Larimer J."/>
            <person name="McCowan C."/>
            <person name="Murphy C."/>
            <person name="Pearson M."/>
            <person name="Poon T.W."/>
            <person name="Priest M."/>
            <person name="Roberts A."/>
            <person name="Saif S."/>
            <person name="Shea T."/>
            <person name="Sykes S."/>
            <person name="Wortman J."/>
            <person name="Nusbaum C."/>
            <person name="Birren B."/>
        </authorList>
    </citation>
    <scope>NUCLEOTIDE SEQUENCE</scope>
    <source>
        <strain evidence="1">25433</strain>
    </source>
</reference>
<reference evidence="1" key="1">
    <citation type="submission" date="2011-11" db="EMBL/GenBank/DDBJ databases">
        <title>The Genome Sequence of Fusarium oxysporum Cotton.</title>
        <authorList>
            <consortium name="The Broad Institute Genome Sequencing Platform"/>
            <person name="Ma L.-J."/>
            <person name="Gale L.R."/>
            <person name="Schwartz D.C."/>
            <person name="Zhou S."/>
            <person name="Corby-Kistler H."/>
            <person name="Young S.K."/>
            <person name="Zeng Q."/>
            <person name="Gargeya S."/>
            <person name="Fitzgerald M."/>
            <person name="Haas B."/>
            <person name="Abouelleil A."/>
            <person name="Alvarado L."/>
            <person name="Arachchi H.M."/>
            <person name="Berlin A."/>
            <person name="Brown A."/>
            <person name="Chapman S.B."/>
            <person name="Chen Z."/>
            <person name="Dunbar C."/>
            <person name="Freedman E."/>
            <person name="Gearin G."/>
            <person name="Goldberg J."/>
            <person name="Griggs A."/>
            <person name="Gujja S."/>
            <person name="Heiman D."/>
            <person name="Howarth C."/>
            <person name="Larson L."/>
            <person name="Lui A."/>
            <person name="MacDonald P.J.P."/>
            <person name="Montmayeur A."/>
            <person name="Murphy C."/>
            <person name="Neiman D."/>
            <person name="Pearson M."/>
            <person name="Priest M."/>
            <person name="Roberts A."/>
            <person name="Saif S."/>
            <person name="Shea T."/>
            <person name="Shenoy N."/>
            <person name="Sisk P."/>
            <person name="Stolte C."/>
            <person name="Sykes S."/>
            <person name="Wortman J."/>
            <person name="Nusbaum C."/>
            <person name="Birren B."/>
        </authorList>
    </citation>
    <scope>NUCLEOTIDE SEQUENCE [LARGE SCALE GENOMIC DNA]</scope>
    <source>
        <strain evidence="1">25433</strain>
    </source>
</reference>
<dbReference type="HOGENOM" id="CLU_207406_0_0_1"/>
<sequence length="64" mass="6959">MLSCAVKISKRLEGSFRAKAVNKELGLPRKEYVILCATNKDRSSNAVGALLVESLETLLDSPSH</sequence>
<protein>
    <submittedName>
        <fullName evidence="1">Uncharacterized protein</fullName>
    </submittedName>
</protein>
<dbReference type="Proteomes" id="UP000030701">
    <property type="component" value="Unassembled WGS sequence"/>
</dbReference>
<organism evidence="1">
    <name type="scientific">Fusarium oxysporum f. sp. vasinfectum 25433</name>
    <dbReference type="NCBI Taxonomy" id="1089449"/>
    <lineage>
        <taxon>Eukaryota</taxon>
        <taxon>Fungi</taxon>
        <taxon>Dikarya</taxon>
        <taxon>Ascomycota</taxon>
        <taxon>Pezizomycotina</taxon>
        <taxon>Sordariomycetes</taxon>
        <taxon>Hypocreomycetidae</taxon>
        <taxon>Hypocreales</taxon>
        <taxon>Nectriaceae</taxon>
        <taxon>Fusarium</taxon>
        <taxon>Fusarium oxysporum species complex</taxon>
    </lineage>
</organism>
<accession>X0LCC9</accession>
<name>X0LCC9_FUSOX</name>
<gene>
    <name evidence="1" type="ORF">FOTG_13195</name>
</gene>
<proteinExistence type="predicted"/>
<evidence type="ECO:0000313" key="1">
    <source>
        <dbReference type="EMBL" id="EXM18661.1"/>
    </source>
</evidence>
<dbReference type="EMBL" id="JH657970">
    <property type="protein sequence ID" value="EXM18661.1"/>
    <property type="molecule type" value="Genomic_DNA"/>
</dbReference>